<evidence type="ECO:0000313" key="2">
    <source>
        <dbReference type="Proteomes" id="UP001189429"/>
    </source>
</evidence>
<protein>
    <recommendedName>
        <fullName evidence="3">Hexosyltransferase</fullName>
    </recommendedName>
</protein>
<accession>A0ABN9VV52</accession>
<proteinExistence type="predicted"/>
<keyword evidence="2" id="KW-1185">Reference proteome</keyword>
<reference evidence="1" key="1">
    <citation type="submission" date="2023-10" db="EMBL/GenBank/DDBJ databases">
        <authorList>
            <person name="Chen Y."/>
            <person name="Shah S."/>
            <person name="Dougan E. K."/>
            <person name="Thang M."/>
            <person name="Chan C."/>
        </authorList>
    </citation>
    <scope>NUCLEOTIDE SEQUENCE [LARGE SCALE GENOMIC DNA]</scope>
</reference>
<dbReference type="Proteomes" id="UP001189429">
    <property type="component" value="Unassembled WGS sequence"/>
</dbReference>
<evidence type="ECO:0008006" key="3">
    <source>
        <dbReference type="Google" id="ProtNLM"/>
    </source>
</evidence>
<gene>
    <name evidence="1" type="ORF">PCOR1329_LOCUS61507</name>
</gene>
<comment type="caution">
    <text evidence="1">The sequence shown here is derived from an EMBL/GenBank/DDBJ whole genome shotgun (WGS) entry which is preliminary data.</text>
</comment>
<sequence length="409" mass="44218">MAAHPDARDAELSCGSDALPEAAPAWSARRALGGAAVACLACAGGGFVARRLLDARLPGVERDVGLLQVLAKPRREDCAATTDDCFEAACCDVAGYTCFVTDTPGQAKCLKNCSKSDGYACAVPVPKARESMYLDDAVATGSAMYCFSVYMSDTGSDGSVPRPDELGLLRASHDRSMGIFACEKWGIFSDAAGDLKPGVPFVAVDDVDGDFHILKRKETASWVNTGLHTQVWKAVLAAGEYRSADWVVKVDCDAVFLPSRLRPFLAAQGVPNPLHGVPGIYLENCKFVKWGWFGNLEIMSLTAADTLFAHIDWCKKTLDWKTGVEGGKYGPMGEDLFAQVCLDSVGVRRGGAFETVLDGACEADRPDDQKKNKKWRPECTEKKMAAYHPLMKVEDFVACYDRTVQAFGY</sequence>
<dbReference type="EMBL" id="CAUYUJ010017738">
    <property type="protein sequence ID" value="CAK0877449.1"/>
    <property type="molecule type" value="Genomic_DNA"/>
</dbReference>
<organism evidence="1 2">
    <name type="scientific">Prorocentrum cordatum</name>
    <dbReference type="NCBI Taxonomy" id="2364126"/>
    <lineage>
        <taxon>Eukaryota</taxon>
        <taxon>Sar</taxon>
        <taxon>Alveolata</taxon>
        <taxon>Dinophyceae</taxon>
        <taxon>Prorocentrales</taxon>
        <taxon>Prorocentraceae</taxon>
        <taxon>Prorocentrum</taxon>
    </lineage>
</organism>
<name>A0ABN9VV52_9DINO</name>
<evidence type="ECO:0000313" key="1">
    <source>
        <dbReference type="EMBL" id="CAK0877449.1"/>
    </source>
</evidence>